<evidence type="ECO:0000313" key="2">
    <source>
        <dbReference type="EMBL" id="QOW22175.1"/>
    </source>
</evidence>
<evidence type="ECO:0000313" key="3">
    <source>
        <dbReference type="Proteomes" id="UP000593932"/>
    </source>
</evidence>
<organism evidence="2 3">
    <name type="scientific">Novilysobacter avium</name>
    <dbReference type="NCBI Taxonomy" id="2781023"/>
    <lineage>
        <taxon>Bacteria</taxon>
        <taxon>Pseudomonadati</taxon>
        <taxon>Pseudomonadota</taxon>
        <taxon>Gammaproteobacteria</taxon>
        <taxon>Lysobacterales</taxon>
        <taxon>Lysobacteraceae</taxon>
        <taxon>Novilysobacter</taxon>
    </lineage>
</organism>
<reference evidence="2 3" key="1">
    <citation type="submission" date="2020-10" db="EMBL/GenBank/DDBJ databases">
        <title>complete genome sequencing of Lysobacter sp. H23M41.</title>
        <authorList>
            <person name="Bae J.-W."/>
            <person name="Lee S.-Y."/>
        </authorList>
    </citation>
    <scope>NUCLEOTIDE SEQUENCE [LARGE SCALE GENOMIC DNA]</scope>
    <source>
        <strain evidence="2 3">H23M41</strain>
    </source>
</reference>
<sequence length="86" mass="9506">MIQTVVNALTDEQDINRYFSGTIYRILSGLFGVFLTAVGIYVVFFGVVEPLIRVGLGLLITALGAETIWSAIRSRQSWLARLGPFI</sequence>
<name>A0A7S6ZUN9_9GAMM</name>
<keyword evidence="1" id="KW-1133">Transmembrane helix</keyword>
<protein>
    <submittedName>
        <fullName evidence="2">Uncharacterized protein</fullName>
    </submittedName>
</protein>
<gene>
    <name evidence="2" type="ORF">INQ42_00655</name>
</gene>
<dbReference type="RefSeq" id="WP_194034719.1">
    <property type="nucleotide sequence ID" value="NZ_CP063657.1"/>
</dbReference>
<evidence type="ECO:0000256" key="1">
    <source>
        <dbReference type="SAM" id="Phobius"/>
    </source>
</evidence>
<keyword evidence="3" id="KW-1185">Reference proteome</keyword>
<keyword evidence="1" id="KW-0472">Membrane</keyword>
<dbReference type="Proteomes" id="UP000593932">
    <property type="component" value="Chromosome"/>
</dbReference>
<keyword evidence="1" id="KW-0812">Transmembrane</keyword>
<accession>A0A7S6ZUN9</accession>
<feature type="transmembrane region" description="Helical" evidence="1">
    <location>
        <begin position="54"/>
        <end position="72"/>
    </location>
</feature>
<dbReference type="EMBL" id="CP063657">
    <property type="protein sequence ID" value="QOW22175.1"/>
    <property type="molecule type" value="Genomic_DNA"/>
</dbReference>
<feature type="transmembrane region" description="Helical" evidence="1">
    <location>
        <begin position="26"/>
        <end position="48"/>
    </location>
</feature>
<proteinExistence type="predicted"/>